<name>A0A2J6RCV7_HYAVF</name>
<reference evidence="1 2" key="1">
    <citation type="submission" date="2016-04" db="EMBL/GenBank/DDBJ databases">
        <title>A degradative enzymes factory behind the ericoid mycorrhizal symbiosis.</title>
        <authorList>
            <consortium name="DOE Joint Genome Institute"/>
            <person name="Martino E."/>
            <person name="Morin E."/>
            <person name="Grelet G."/>
            <person name="Kuo A."/>
            <person name="Kohler A."/>
            <person name="Daghino S."/>
            <person name="Barry K."/>
            <person name="Choi C."/>
            <person name="Cichocki N."/>
            <person name="Clum A."/>
            <person name="Copeland A."/>
            <person name="Hainaut M."/>
            <person name="Haridas S."/>
            <person name="Labutti K."/>
            <person name="Lindquist E."/>
            <person name="Lipzen A."/>
            <person name="Khouja H.-R."/>
            <person name="Murat C."/>
            <person name="Ohm R."/>
            <person name="Olson A."/>
            <person name="Spatafora J."/>
            <person name="Veneault-Fourrey C."/>
            <person name="Henrissat B."/>
            <person name="Grigoriev I."/>
            <person name="Martin F."/>
            <person name="Perotto S."/>
        </authorList>
    </citation>
    <scope>NUCLEOTIDE SEQUENCE [LARGE SCALE GENOMIC DNA]</scope>
    <source>
        <strain evidence="1 2">F</strain>
    </source>
</reference>
<organism evidence="1 2">
    <name type="scientific">Hyaloscypha variabilis (strain UAMH 11265 / GT02V1 / F)</name>
    <name type="common">Meliniomyces variabilis</name>
    <dbReference type="NCBI Taxonomy" id="1149755"/>
    <lineage>
        <taxon>Eukaryota</taxon>
        <taxon>Fungi</taxon>
        <taxon>Dikarya</taxon>
        <taxon>Ascomycota</taxon>
        <taxon>Pezizomycotina</taxon>
        <taxon>Leotiomycetes</taxon>
        <taxon>Helotiales</taxon>
        <taxon>Hyaloscyphaceae</taxon>
        <taxon>Hyaloscypha</taxon>
        <taxon>Hyaloscypha variabilis</taxon>
    </lineage>
</organism>
<sequence length="369" mass="41535">MTSIAGALTELSSPPFPKYEIIYPVPLTYLETMQSEEFWSINFQNFGMLRLKPVSGAYRVTEFGDNPWQVVKGGDLEAVQQTRTIPRALAALLELTPEQREVQERQLRSEAIQFLQDAIDHRRRQTTELMAKSELFERSKGNVPNPELFAQAMILMEHLEQMLLIHEMVVTRLLEVGATRKTVLVDQRNNFQGSIRNVTEFTVRFLGSGDPILERRVEEMLARIESVRLLLSTGIFNPIETYFTGAMTSAPLREATDNALVTQAIIDANEKRLAQARPVCERLLASLGCNLTNQSICRIILAGDDTIPATERLNLAKRASTTLNLIYKDPDQWSIEIRTMIAAADTIITQLTIKVVNSVRNIQICCGGV</sequence>
<accession>A0A2J6RCV7</accession>
<protein>
    <submittedName>
        <fullName evidence="1">Uncharacterized protein</fullName>
    </submittedName>
</protein>
<evidence type="ECO:0000313" key="2">
    <source>
        <dbReference type="Proteomes" id="UP000235786"/>
    </source>
</evidence>
<proteinExistence type="predicted"/>
<dbReference type="AlphaFoldDB" id="A0A2J6RCV7"/>
<dbReference type="Proteomes" id="UP000235786">
    <property type="component" value="Unassembled WGS sequence"/>
</dbReference>
<keyword evidence="2" id="KW-1185">Reference proteome</keyword>
<dbReference type="OrthoDB" id="10254945at2759"/>
<gene>
    <name evidence="1" type="ORF">L207DRAFT_587344</name>
</gene>
<evidence type="ECO:0000313" key="1">
    <source>
        <dbReference type="EMBL" id="PMD36339.1"/>
    </source>
</evidence>
<dbReference type="EMBL" id="KZ613951">
    <property type="protein sequence ID" value="PMD36339.1"/>
    <property type="molecule type" value="Genomic_DNA"/>
</dbReference>